<dbReference type="SUPFAM" id="SSF52058">
    <property type="entry name" value="L domain-like"/>
    <property type="match status" value="1"/>
</dbReference>
<dbReference type="InterPro" id="IPR032675">
    <property type="entry name" value="LRR_dom_sf"/>
</dbReference>
<dbReference type="PROSITE" id="PS51450">
    <property type="entry name" value="LRR"/>
    <property type="match status" value="2"/>
</dbReference>
<feature type="compositionally biased region" description="Low complexity" evidence="3">
    <location>
        <begin position="621"/>
        <end position="635"/>
    </location>
</feature>
<proteinExistence type="predicted"/>
<keyword evidence="2" id="KW-0677">Repeat</keyword>
<keyword evidence="1" id="KW-0433">Leucine-rich repeat</keyword>
<feature type="region of interest" description="Disordered" evidence="3">
    <location>
        <begin position="871"/>
        <end position="894"/>
    </location>
</feature>
<feature type="compositionally biased region" description="Polar residues" evidence="3">
    <location>
        <begin position="136"/>
        <end position="149"/>
    </location>
</feature>
<evidence type="ECO:0000313" key="5">
    <source>
        <dbReference type="Proteomes" id="UP000037923"/>
    </source>
</evidence>
<name>A0A0N1J4E7_LEPPY</name>
<feature type="region of interest" description="Disordered" evidence="3">
    <location>
        <begin position="561"/>
        <end position="676"/>
    </location>
</feature>
<evidence type="ECO:0000256" key="3">
    <source>
        <dbReference type="SAM" id="MobiDB-lite"/>
    </source>
</evidence>
<protein>
    <submittedName>
        <fullName evidence="4">Putative leucine-rich repeat protein</fullName>
    </submittedName>
</protein>
<feature type="region of interest" description="Disordered" evidence="3">
    <location>
        <begin position="480"/>
        <end position="529"/>
    </location>
</feature>
<feature type="compositionally biased region" description="Basic and acidic residues" evidence="3">
    <location>
        <begin position="636"/>
        <end position="648"/>
    </location>
</feature>
<dbReference type="OMA" id="WAYLTWR"/>
<feature type="compositionally biased region" description="Polar residues" evidence="3">
    <location>
        <begin position="567"/>
        <end position="581"/>
    </location>
</feature>
<dbReference type="Proteomes" id="UP000037923">
    <property type="component" value="Unassembled WGS sequence"/>
</dbReference>
<feature type="compositionally biased region" description="Polar residues" evidence="3">
    <location>
        <begin position="12"/>
        <end position="25"/>
    </location>
</feature>
<feature type="compositionally biased region" description="Low complexity" evidence="3">
    <location>
        <begin position="1044"/>
        <end position="1063"/>
    </location>
</feature>
<feature type="compositionally biased region" description="Low complexity" evidence="3">
    <location>
        <begin position="666"/>
        <end position="676"/>
    </location>
</feature>
<feature type="compositionally biased region" description="Acidic residues" evidence="3">
    <location>
        <begin position="1315"/>
        <end position="1327"/>
    </location>
</feature>
<reference evidence="4 5" key="1">
    <citation type="submission" date="2015-07" db="EMBL/GenBank/DDBJ databases">
        <title>High-quality genome of monoxenous trypanosomatid Leptomonas pyrrhocoris.</title>
        <authorList>
            <person name="Flegontov P."/>
            <person name="Butenko A."/>
            <person name="Firsov S."/>
            <person name="Vlcek C."/>
            <person name="Logacheva M.D."/>
            <person name="Field M."/>
            <person name="Filatov D."/>
            <person name="Flegontova O."/>
            <person name="Gerasimov E."/>
            <person name="Jackson A.P."/>
            <person name="Kelly S."/>
            <person name="Opperdoes F."/>
            <person name="O'Reilly A."/>
            <person name="Votypka J."/>
            <person name="Yurchenko V."/>
            <person name="Lukes J."/>
        </authorList>
    </citation>
    <scope>NUCLEOTIDE SEQUENCE [LARGE SCALE GENOMIC DNA]</scope>
    <source>
        <strain evidence="4">H10</strain>
    </source>
</reference>
<feature type="compositionally biased region" description="Polar residues" evidence="3">
    <location>
        <begin position="1028"/>
        <end position="1043"/>
    </location>
</feature>
<dbReference type="PANTHER" id="PTHR45617">
    <property type="entry name" value="LEUCINE RICH REPEAT FAMILY PROTEIN"/>
    <property type="match status" value="1"/>
</dbReference>
<evidence type="ECO:0000313" key="4">
    <source>
        <dbReference type="EMBL" id="KPA75824.1"/>
    </source>
</evidence>
<feature type="compositionally biased region" description="Low complexity" evidence="3">
    <location>
        <begin position="508"/>
        <end position="517"/>
    </location>
</feature>
<feature type="compositionally biased region" description="Basic and acidic residues" evidence="3">
    <location>
        <begin position="656"/>
        <end position="665"/>
    </location>
</feature>
<organism evidence="4 5">
    <name type="scientific">Leptomonas pyrrhocoris</name>
    <name type="common">Firebug parasite</name>
    <dbReference type="NCBI Taxonomy" id="157538"/>
    <lineage>
        <taxon>Eukaryota</taxon>
        <taxon>Discoba</taxon>
        <taxon>Euglenozoa</taxon>
        <taxon>Kinetoplastea</taxon>
        <taxon>Metakinetoplastina</taxon>
        <taxon>Trypanosomatida</taxon>
        <taxon>Trypanosomatidae</taxon>
        <taxon>Leishmaniinae</taxon>
        <taxon>Leptomonas</taxon>
    </lineage>
</organism>
<feature type="compositionally biased region" description="Basic residues" evidence="3">
    <location>
        <begin position="122"/>
        <end position="135"/>
    </location>
</feature>
<keyword evidence="5" id="KW-1185">Reference proteome</keyword>
<dbReference type="EMBL" id="LGTL01000023">
    <property type="protein sequence ID" value="KPA75824.1"/>
    <property type="molecule type" value="Genomic_DNA"/>
</dbReference>
<gene>
    <name evidence="4" type="ORF">ABB37_08339</name>
</gene>
<dbReference type="GeneID" id="26908624"/>
<dbReference type="PANTHER" id="PTHR45617:SF181">
    <property type="entry name" value="LP04042P"/>
    <property type="match status" value="1"/>
</dbReference>
<feature type="compositionally biased region" description="Polar residues" evidence="3">
    <location>
        <begin position="34"/>
        <end position="48"/>
    </location>
</feature>
<feature type="compositionally biased region" description="Polar residues" evidence="3">
    <location>
        <begin position="86"/>
        <end position="99"/>
    </location>
</feature>
<feature type="compositionally biased region" description="Low complexity" evidence="3">
    <location>
        <begin position="872"/>
        <end position="887"/>
    </location>
</feature>
<dbReference type="OrthoDB" id="1517790at2759"/>
<dbReference type="Gene3D" id="3.80.10.10">
    <property type="entry name" value="Ribonuclease Inhibitor"/>
    <property type="match status" value="2"/>
</dbReference>
<evidence type="ECO:0000256" key="1">
    <source>
        <dbReference type="ARBA" id="ARBA00022614"/>
    </source>
</evidence>
<dbReference type="VEuPathDB" id="TriTrypDB:LpyrH10_23_1240"/>
<comment type="caution">
    <text evidence="4">The sequence shown here is derived from an EMBL/GenBank/DDBJ whole genome shotgun (WGS) entry which is preliminary data.</text>
</comment>
<evidence type="ECO:0000256" key="2">
    <source>
        <dbReference type="ARBA" id="ARBA00022737"/>
    </source>
</evidence>
<dbReference type="RefSeq" id="XP_015654263.1">
    <property type="nucleotide sequence ID" value="XM_015807314.1"/>
</dbReference>
<feature type="region of interest" description="Disordered" evidence="3">
    <location>
        <begin position="1"/>
        <end position="165"/>
    </location>
</feature>
<feature type="region of interest" description="Disordered" evidence="3">
    <location>
        <begin position="1022"/>
        <end position="1067"/>
    </location>
</feature>
<accession>A0A0N1J4E7</accession>
<dbReference type="InterPro" id="IPR001611">
    <property type="entry name" value="Leu-rich_rpt"/>
</dbReference>
<feature type="region of interest" description="Disordered" evidence="3">
    <location>
        <begin position="1298"/>
        <end position="1410"/>
    </location>
</feature>
<sequence length="1410" mass="147814">MNGHNVEPTSAAAPQNGPSSSSTAASIDVAVSSRHANPNARQRTSAGSAETRRTTNGAPAATVPPRHRDPTTESSHSAAAFAVEGNSASSAAQPLATSTPPSPRRVRQQEQWQQVRSGKTIMKARRQAPARHAGKTQRTNSPVSTSQASPDALQPPSDSAAGSEGFSNGLLGAAVTAPSPRMDDVVCVVLPEAPSRFTPRVSAAAKGGRLDLRARGLTVLPCLHLAGEDTAAAHRSSDDGAGSPHSDVVTCVSSHGSGDTSAVYLHAVNLRQNRIRSLLTPSPRSNTTDGPRSTPLPFYAHVSSLDLTHNELTSIAGVEALRCLRSLRLAFNKLTSLAPLWASPYVAELDVLDVSSNALSELMTAEDVRALELHRIRIVTHPTQAKATTGGHRSTKTTTTYKSMRLRVLYAANNALRSVPCSIYTLSHLADLRLCRNEIESVPESFPSRACLPMLARLDLSVNCLPPAVVEAITARVEGAAEASHARRGTPPPYGDERPGSTNDNSSRRFSGSSARRVQQPDGAPTSSFAADQPVAAMEAAAGKAQSGGVIQLMISHNAVRGESGSGAEQSRVNTQHSQSLLPREAAVATPARPVVKAPSPPREQRPRPPLPDATASAGKSVVVTAAAAPTPASSEPHRPSVKREEKPTTAGADRPSLDEREEKPSAASSPPSAATVAAAAAPSNCVESAADNRCAPGTAADAIATFESAVETSGENVYVVNVQRWAATMQHNLSCVMKTAAAAAATTADADDAPVQFTEQELLTALYDNVGGCMTAAASSSTGGAAATAGASKSIRPRVSSASRVIASLLHRLPPVNSLCFPEDTQLRAPPLLLLTGISSSVTASPQQLLLYEVLAHHLVQNCLCTPKTVPASTEASSPSSHSSPTQIAAPSQEYLRVNSTVREYASPPAMVPTRVSSPPRATNTVSALRRTASTNNSMSNSVNVHAGRLGGVMSAASRQLSFLVPLHVVHVMDDEEGARAKSAANRRRSLLWGYVMWRQSWESAADRRRLKHRNSFVCEAHDGGRTPTQPSSSVLQLQASSTQDTPAGTATTTANGSTRCTAEPHAFSSCPAPGRLLEWRRLREVRPASYSALPAPWEVFYEQLQRVNAGGDASLRCVPPVLSGAQDRVRLLRGCPGSLSSALLGAMEPPSTTTATSNAAWTPNCLLTASANGASTQAPLRQLASAMGVAASSLSGVNRRQKWDASRTERDVITQAVQRRHRSQRLAQRIEAAATTVAEEQVPPCAMPLYNAAEVRQSQQAALLSFARLEMQLATHMADNGAMTAALKDAAASSAATEVTRTASDSPACPEPTDGEEMGEAEVENSPEAAVWEGEAEVSNTPDDRAAETTSALPVTPPEHTNPAEAVIADKGAAEDAVDVTPRSPPEEETTETVERSSEAPVETAVTE</sequence>